<protein>
    <submittedName>
        <fullName evidence="2">Uncharacterized protein</fullName>
    </submittedName>
</protein>
<name>A0A2I7WDI3_MYCTX</name>
<proteinExistence type="predicted"/>
<evidence type="ECO:0000256" key="1">
    <source>
        <dbReference type="SAM" id="MobiDB-lite"/>
    </source>
</evidence>
<dbReference type="EMBL" id="CP024614">
    <property type="protein sequence ID" value="AUS52975.1"/>
    <property type="molecule type" value="Genomic_DNA"/>
</dbReference>
<evidence type="ECO:0000313" key="3">
    <source>
        <dbReference type="Proteomes" id="UP000236349"/>
    </source>
</evidence>
<dbReference type="Proteomes" id="UP000236349">
    <property type="component" value="Chromosome"/>
</dbReference>
<organism evidence="2 3">
    <name type="scientific">Mycobacterium tuberculosis</name>
    <dbReference type="NCBI Taxonomy" id="1773"/>
    <lineage>
        <taxon>Bacteria</taxon>
        <taxon>Bacillati</taxon>
        <taxon>Actinomycetota</taxon>
        <taxon>Actinomycetes</taxon>
        <taxon>Mycobacteriales</taxon>
        <taxon>Mycobacteriaceae</taxon>
        <taxon>Mycobacterium</taxon>
        <taxon>Mycobacterium tuberculosis complex</taxon>
    </lineage>
</organism>
<accession>A0A2I7WDI3</accession>
<feature type="region of interest" description="Disordered" evidence="1">
    <location>
        <begin position="1"/>
        <end position="46"/>
    </location>
</feature>
<sequence>MHLRRHRVQRFEHRPHQQGRGVGRQRHNDIGLVEDPGSDDQRQHHE</sequence>
<gene>
    <name evidence="2" type="ORF">CAB90_04198</name>
</gene>
<reference evidence="2 3" key="1">
    <citation type="submission" date="2017-10" db="EMBL/GenBank/DDBJ databases">
        <title>Clinical isolate obtained from a human patient with meningeal tuberculosis in michoacan, Mexico.</title>
        <authorList>
            <person name="Guillen-Nepita A.L."/>
            <person name="Negrete-Paz A.M."/>
            <person name="Vazquez-Marrufo G."/>
            <person name="Cruz-Hernandez A."/>
            <person name="Fresia P."/>
            <person name="Naya H."/>
            <person name="Vazquez-Garciduenas M.S."/>
        </authorList>
    </citation>
    <scope>NUCLEOTIDE SEQUENCE [LARGE SCALE GENOMIC DNA]</scope>
    <source>
        <strain evidence="3">Beijing/MYC004</strain>
    </source>
</reference>
<evidence type="ECO:0000313" key="2">
    <source>
        <dbReference type="EMBL" id="AUS52975.1"/>
    </source>
</evidence>
<dbReference type="AlphaFoldDB" id="A0A2I7WDI3"/>